<proteinExistence type="inferred from homology"/>
<evidence type="ECO:0000256" key="6">
    <source>
        <dbReference type="SAM" id="Coils"/>
    </source>
</evidence>
<dbReference type="AlphaFoldDB" id="A0A1F5RKX1"/>
<sequence length="63" mass="7373">MEIKELKNKSLAELQKLLAQTRDRLREVRFKDAAKQLKNVRAVRVIKKDIAQILTLINSHYGQ</sequence>
<comment type="caution">
    <text evidence="7">The sequence shown here is derived from an EMBL/GenBank/DDBJ whole genome shotgun (WGS) entry which is preliminary data.</text>
</comment>
<protein>
    <recommendedName>
        <fullName evidence="4 5">Large ribosomal subunit protein uL29</fullName>
    </recommendedName>
</protein>
<dbReference type="GO" id="GO:1990904">
    <property type="term" value="C:ribonucleoprotein complex"/>
    <property type="evidence" value="ECO:0007669"/>
    <property type="project" value="UniProtKB-KW"/>
</dbReference>
<gene>
    <name evidence="5" type="primary">rpmC</name>
    <name evidence="7" type="ORF">A3D54_03255</name>
</gene>
<keyword evidence="2 5" id="KW-0689">Ribosomal protein</keyword>
<dbReference type="InterPro" id="IPR001854">
    <property type="entry name" value="Ribosomal_uL29"/>
</dbReference>
<dbReference type="HAMAP" id="MF_00374">
    <property type="entry name" value="Ribosomal_uL29"/>
    <property type="match status" value="1"/>
</dbReference>
<comment type="similarity">
    <text evidence="1 5">Belongs to the universal ribosomal protein uL29 family.</text>
</comment>
<evidence type="ECO:0000256" key="5">
    <source>
        <dbReference type="HAMAP-Rule" id="MF_00374"/>
    </source>
</evidence>
<evidence type="ECO:0000256" key="3">
    <source>
        <dbReference type="ARBA" id="ARBA00023274"/>
    </source>
</evidence>
<dbReference type="GO" id="GO:0005840">
    <property type="term" value="C:ribosome"/>
    <property type="evidence" value="ECO:0007669"/>
    <property type="project" value="UniProtKB-KW"/>
</dbReference>
<evidence type="ECO:0000256" key="2">
    <source>
        <dbReference type="ARBA" id="ARBA00022980"/>
    </source>
</evidence>
<dbReference type="GO" id="GO:0003735">
    <property type="term" value="F:structural constituent of ribosome"/>
    <property type="evidence" value="ECO:0007669"/>
    <property type="project" value="InterPro"/>
</dbReference>
<dbReference type="NCBIfam" id="TIGR00012">
    <property type="entry name" value="L29"/>
    <property type="match status" value="1"/>
</dbReference>
<evidence type="ECO:0000256" key="4">
    <source>
        <dbReference type="ARBA" id="ARBA00035204"/>
    </source>
</evidence>
<accession>A0A1F5RKX1</accession>
<feature type="coiled-coil region" evidence="6">
    <location>
        <begin position="4"/>
        <end position="31"/>
    </location>
</feature>
<dbReference type="InterPro" id="IPR036049">
    <property type="entry name" value="Ribosomal_uL29_sf"/>
</dbReference>
<keyword evidence="3 5" id="KW-0687">Ribonucleoprotein</keyword>
<evidence type="ECO:0000313" key="8">
    <source>
        <dbReference type="Proteomes" id="UP000177691"/>
    </source>
</evidence>
<dbReference type="Proteomes" id="UP000177691">
    <property type="component" value="Unassembled WGS sequence"/>
</dbReference>
<keyword evidence="6" id="KW-0175">Coiled coil</keyword>
<dbReference type="Pfam" id="PF00831">
    <property type="entry name" value="Ribosomal_L29"/>
    <property type="match status" value="1"/>
</dbReference>
<organism evidence="7 8">
    <name type="scientific">Candidatus Falkowbacteria bacterium RIFCSPHIGHO2_02_FULL_45_15</name>
    <dbReference type="NCBI Taxonomy" id="1797987"/>
    <lineage>
        <taxon>Bacteria</taxon>
        <taxon>Candidatus Falkowiibacteriota</taxon>
    </lineage>
</organism>
<dbReference type="Gene3D" id="1.10.287.310">
    <property type="match status" value="1"/>
</dbReference>
<dbReference type="SUPFAM" id="SSF46561">
    <property type="entry name" value="Ribosomal protein L29 (L29p)"/>
    <property type="match status" value="1"/>
</dbReference>
<dbReference type="GO" id="GO:0006412">
    <property type="term" value="P:translation"/>
    <property type="evidence" value="ECO:0007669"/>
    <property type="project" value="UniProtKB-UniRule"/>
</dbReference>
<evidence type="ECO:0000313" key="7">
    <source>
        <dbReference type="EMBL" id="OGF14661.1"/>
    </source>
</evidence>
<reference evidence="7 8" key="1">
    <citation type="journal article" date="2016" name="Nat. Commun.">
        <title>Thousands of microbial genomes shed light on interconnected biogeochemical processes in an aquifer system.</title>
        <authorList>
            <person name="Anantharaman K."/>
            <person name="Brown C.T."/>
            <person name="Hug L.A."/>
            <person name="Sharon I."/>
            <person name="Castelle C.J."/>
            <person name="Probst A.J."/>
            <person name="Thomas B.C."/>
            <person name="Singh A."/>
            <person name="Wilkins M.J."/>
            <person name="Karaoz U."/>
            <person name="Brodie E.L."/>
            <person name="Williams K.H."/>
            <person name="Hubbard S.S."/>
            <person name="Banfield J.F."/>
        </authorList>
    </citation>
    <scope>NUCLEOTIDE SEQUENCE [LARGE SCALE GENOMIC DNA]</scope>
</reference>
<evidence type="ECO:0000256" key="1">
    <source>
        <dbReference type="ARBA" id="ARBA00009254"/>
    </source>
</evidence>
<dbReference type="EMBL" id="MFFU01000061">
    <property type="protein sequence ID" value="OGF14661.1"/>
    <property type="molecule type" value="Genomic_DNA"/>
</dbReference>
<name>A0A1F5RKX1_9BACT</name>